<reference evidence="1" key="2">
    <citation type="submission" date="2025-09" db="UniProtKB">
        <authorList>
            <consortium name="EnsemblPlants"/>
        </authorList>
    </citation>
    <scope>IDENTIFICATION</scope>
</reference>
<keyword evidence="2" id="KW-1185">Reference proteome</keyword>
<accession>A0ACD5TJ71</accession>
<name>A0ACD5TJ71_AVESA</name>
<evidence type="ECO:0000313" key="1">
    <source>
        <dbReference type="EnsemblPlants" id="AVESA.00010b.r2.1AG0063310.1.CDS"/>
    </source>
</evidence>
<dbReference type="EnsemblPlants" id="AVESA.00010b.r2.1AG0063310.1">
    <property type="protein sequence ID" value="AVESA.00010b.r2.1AG0063310.1.CDS"/>
    <property type="gene ID" value="AVESA.00010b.r2.1AG0063310"/>
</dbReference>
<proteinExistence type="predicted"/>
<sequence>MSANNIGMMDGAYFVGRNEILAWINTTLQLGLAKVEEAASGAVACQLMDAAHPGSVPMHKVNYDAKNEYDMIQNYKVLQDVFTKLKVTKHIEVNKLIKGRPLDNLEFMQWMKRYCDSVNGGSMSSYNATERRESSKGGKETNRRTSVTSHAPSKSVSATHKAQGAKRASGHASNAPQRSAKPAPANSAGPAYDAQMTELKLLVDSAEKERDFYFSKLRDVEILCQSPEVEHLPIVKAIQKILYASEDDPSTVVEAQAEMVAQHNQQMQQQQPMLSPILEASEAPSITPKDSSEESLMRQEAAAAHKRKSISDLEEFEMGSSSRMRLSDVSDVQLCGSPLMSFT</sequence>
<dbReference type="Proteomes" id="UP001732700">
    <property type="component" value="Chromosome 1A"/>
</dbReference>
<evidence type="ECO:0000313" key="2">
    <source>
        <dbReference type="Proteomes" id="UP001732700"/>
    </source>
</evidence>
<organism evidence="1 2">
    <name type="scientific">Avena sativa</name>
    <name type="common">Oat</name>
    <dbReference type="NCBI Taxonomy" id="4498"/>
    <lineage>
        <taxon>Eukaryota</taxon>
        <taxon>Viridiplantae</taxon>
        <taxon>Streptophyta</taxon>
        <taxon>Embryophyta</taxon>
        <taxon>Tracheophyta</taxon>
        <taxon>Spermatophyta</taxon>
        <taxon>Magnoliopsida</taxon>
        <taxon>Liliopsida</taxon>
        <taxon>Poales</taxon>
        <taxon>Poaceae</taxon>
        <taxon>BOP clade</taxon>
        <taxon>Pooideae</taxon>
        <taxon>Poodae</taxon>
        <taxon>Poeae</taxon>
        <taxon>Poeae Chloroplast Group 1 (Aveneae type)</taxon>
        <taxon>Aveninae</taxon>
        <taxon>Avena</taxon>
    </lineage>
</organism>
<protein>
    <submittedName>
        <fullName evidence="1">Uncharacterized protein</fullName>
    </submittedName>
</protein>
<reference evidence="1" key="1">
    <citation type="submission" date="2021-05" db="EMBL/GenBank/DDBJ databases">
        <authorList>
            <person name="Scholz U."/>
            <person name="Mascher M."/>
            <person name="Fiebig A."/>
        </authorList>
    </citation>
    <scope>NUCLEOTIDE SEQUENCE [LARGE SCALE GENOMIC DNA]</scope>
</reference>